<dbReference type="GO" id="GO:0032259">
    <property type="term" value="P:methylation"/>
    <property type="evidence" value="ECO:0007669"/>
    <property type="project" value="UniProtKB-KW"/>
</dbReference>
<dbReference type="Gene3D" id="6.10.250.3100">
    <property type="match status" value="1"/>
</dbReference>
<dbReference type="InterPro" id="IPR013630">
    <property type="entry name" value="Methyltransf_Zn-bd_dom_put"/>
</dbReference>
<feature type="domain" description="C-methyltransferase" evidence="2">
    <location>
        <begin position="244"/>
        <end position="396"/>
    </location>
</feature>
<dbReference type="Gene3D" id="3.40.50.150">
    <property type="entry name" value="Vaccinia Virus protein VP39"/>
    <property type="match status" value="1"/>
</dbReference>
<dbReference type="PANTHER" id="PTHR43861:SF5">
    <property type="entry name" value="BLL5978 PROTEIN"/>
    <property type="match status" value="1"/>
</dbReference>
<gene>
    <name evidence="3" type="ORF">EBO15_42835</name>
</gene>
<comment type="caution">
    <text evidence="3">The sequence shown here is derived from an EMBL/GenBank/DDBJ whole genome shotgun (WGS) entry which is preliminary data.</text>
</comment>
<dbReference type="Proteomes" id="UP000282674">
    <property type="component" value="Unassembled WGS sequence"/>
</dbReference>
<name>A0A3M2L216_9ACTN</name>
<dbReference type="EMBL" id="RFFG01000224">
    <property type="protein sequence ID" value="RMI30770.1"/>
    <property type="molecule type" value="Genomic_DNA"/>
</dbReference>
<organism evidence="3 4">
    <name type="scientific">Actinomadura harenae</name>
    <dbReference type="NCBI Taxonomy" id="2483351"/>
    <lineage>
        <taxon>Bacteria</taxon>
        <taxon>Bacillati</taxon>
        <taxon>Actinomycetota</taxon>
        <taxon>Actinomycetes</taxon>
        <taxon>Streptosporangiales</taxon>
        <taxon>Thermomonosporaceae</taxon>
        <taxon>Actinomadura</taxon>
    </lineage>
</organism>
<evidence type="ECO:0000313" key="4">
    <source>
        <dbReference type="Proteomes" id="UP000282674"/>
    </source>
</evidence>
<dbReference type="Pfam" id="PF08421">
    <property type="entry name" value="Methyltransf_13"/>
    <property type="match status" value="1"/>
</dbReference>
<dbReference type="InterPro" id="IPR013691">
    <property type="entry name" value="MeTrfase_14"/>
</dbReference>
<dbReference type="Pfam" id="PF13489">
    <property type="entry name" value="Methyltransf_23"/>
    <property type="match status" value="1"/>
</dbReference>
<dbReference type="PANTHER" id="PTHR43861">
    <property type="entry name" value="TRANS-ACONITATE 2-METHYLTRANSFERASE-RELATED"/>
    <property type="match status" value="1"/>
</dbReference>
<evidence type="ECO:0000259" key="1">
    <source>
        <dbReference type="Pfam" id="PF08421"/>
    </source>
</evidence>
<dbReference type="GO" id="GO:0008168">
    <property type="term" value="F:methyltransferase activity"/>
    <property type="evidence" value="ECO:0007669"/>
    <property type="project" value="UniProtKB-KW"/>
</dbReference>
<proteinExistence type="predicted"/>
<dbReference type="AlphaFoldDB" id="A0A3M2L216"/>
<keyword evidence="3" id="KW-0489">Methyltransferase</keyword>
<sequence length="401" mass="43428">MTRCRICSGPVREFLDLGRQPRSDAFLPPGELDGEFFFRLAVGVCGDCAMVQLTEPVPAEAMFHREYPYRTSQSARMTEHFARTAHRLVDGVRDRPGAFVVEVGCNDGGILPALVRAGVRHLGVDPSGRAAEEAAGRGARVMTAFFDKASAAEIRSAEGPADLIFSANTVSHVPDLASVFAGADHLLTTGGRLVFEDPYLGDVLARTAFDQVIDEHVYFFTATSVREAARRFGFELVDVEPLDVHGGQLRFTVGRPGRHPVSGAVAGALRREERDVPELDAFAARVGRVRDELTALLRALRDDGRSVVGYGATAKSATVTNYCGIGPELLPFVCDSTPAKQGLVTPGTHIPVRPPDAFADPYPDFALLFAWNHAEEIMAKEHAFGAAGGRWIRYVPDVRVV</sequence>
<dbReference type="SUPFAM" id="SSF53335">
    <property type="entry name" value="S-adenosyl-L-methionine-dependent methyltransferases"/>
    <property type="match status" value="1"/>
</dbReference>
<dbReference type="InterPro" id="IPR029063">
    <property type="entry name" value="SAM-dependent_MTases_sf"/>
</dbReference>
<dbReference type="OrthoDB" id="9815644at2"/>
<evidence type="ECO:0000259" key="2">
    <source>
        <dbReference type="Pfam" id="PF08484"/>
    </source>
</evidence>
<evidence type="ECO:0000313" key="3">
    <source>
        <dbReference type="EMBL" id="RMI30770.1"/>
    </source>
</evidence>
<accession>A0A3M2L216</accession>
<dbReference type="Gene3D" id="6.20.50.110">
    <property type="entry name" value="Methyltransferase, zinc-binding domain"/>
    <property type="match status" value="1"/>
</dbReference>
<protein>
    <submittedName>
        <fullName evidence="3">Class I SAM-dependent methyltransferase</fullName>
    </submittedName>
</protein>
<dbReference type="InterPro" id="IPR038576">
    <property type="entry name" value="Methyltransf_Zn-bd_dom_put_sf"/>
</dbReference>
<keyword evidence="4" id="KW-1185">Reference proteome</keyword>
<reference evidence="3 4" key="1">
    <citation type="submission" date="2018-10" db="EMBL/GenBank/DDBJ databases">
        <title>Isolation from soil.</title>
        <authorList>
            <person name="Hu J."/>
        </authorList>
    </citation>
    <scope>NUCLEOTIDE SEQUENCE [LARGE SCALE GENOMIC DNA]</scope>
    <source>
        <strain evidence="3 4">NEAU-Ht49</strain>
    </source>
</reference>
<dbReference type="Pfam" id="PF08484">
    <property type="entry name" value="Methyltransf_14"/>
    <property type="match status" value="1"/>
</dbReference>
<feature type="domain" description="Methyltransferase putative zinc binding" evidence="1">
    <location>
        <begin position="4"/>
        <end position="63"/>
    </location>
</feature>
<dbReference type="RefSeq" id="WP_122200145.1">
    <property type="nucleotide sequence ID" value="NZ_JBHSKC010000028.1"/>
</dbReference>
<keyword evidence="3" id="KW-0808">Transferase</keyword>
<dbReference type="Gene3D" id="3.40.50.720">
    <property type="entry name" value="NAD(P)-binding Rossmann-like Domain"/>
    <property type="match status" value="1"/>
</dbReference>